<proteinExistence type="predicted"/>
<evidence type="ECO:0008006" key="2">
    <source>
        <dbReference type="Google" id="ProtNLM"/>
    </source>
</evidence>
<dbReference type="EMBL" id="UINC01000832">
    <property type="protein sequence ID" value="SUZ61879.1"/>
    <property type="molecule type" value="Genomic_DNA"/>
</dbReference>
<accession>A0A381P6E3</accession>
<gene>
    <name evidence="1" type="ORF">METZ01_LOCUS14733</name>
</gene>
<protein>
    <recommendedName>
        <fullName evidence="2">Lipoprotein</fullName>
    </recommendedName>
</protein>
<dbReference type="AlphaFoldDB" id="A0A381P6E3"/>
<reference evidence="1" key="1">
    <citation type="submission" date="2018-05" db="EMBL/GenBank/DDBJ databases">
        <authorList>
            <person name="Lanie J.A."/>
            <person name="Ng W.-L."/>
            <person name="Kazmierczak K.M."/>
            <person name="Andrzejewski T.M."/>
            <person name="Davidsen T.M."/>
            <person name="Wayne K.J."/>
            <person name="Tettelin H."/>
            <person name="Glass J.I."/>
            <person name="Rusch D."/>
            <person name="Podicherti R."/>
            <person name="Tsui H.-C.T."/>
            <person name="Winkler M.E."/>
        </authorList>
    </citation>
    <scope>NUCLEOTIDE SEQUENCE</scope>
</reference>
<dbReference type="PROSITE" id="PS51257">
    <property type="entry name" value="PROKAR_LIPOPROTEIN"/>
    <property type="match status" value="1"/>
</dbReference>
<organism evidence="1">
    <name type="scientific">marine metagenome</name>
    <dbReference type="NCBI Taxonomy" id="408172"/>
    <lineage>
        <taxon>unclassified sequences</taxon>
        <taxon>metagenomes</taxon>
        <taxon>ecological metagenomes</taxon>
    </lineage>
</organism>
<evidence type="ECO:0000313" key="1">
    <source>
        <dbReference type="EMBL" id="SUZ61879.1"/>
    </source>
</evidence>
<name>A0A381P6E3_9ZZZZ</name>
<sequence>MKLLLIGFTVLFVLAVGGCSYERTYVYPLGQRLELQRICRSVSAENTNRFMVLLGKIYPLNNDGHTAALEEISTNLEDAGYFCGPFRLRNAPCSIGKNKRIDQTTCAFSR</sequence>